<comment type="caution">
    <text evidence="4">The sequence shown here is derived from an EMBL/GenBank/DDBJ whole genome shotgun (WGS) entry which is preliminary data.</text>
</comment>
<protein>
    <recommendedName>
        <fullName evidence="3">Arf-GAP domain-containing protein</fullName>
    </recommendedName>
</protein>
<accession>A0A1Z5JNG1</accession>
<evidence type="ECO:0000313" key="4">
    <source>
        <dbReference type="EMBL" id="GAX15308.1"/>
    </source>
</evidence>
<dbReference type="PANTHER" id="PTHR46085">
    <property type="entry name" value="ARFGAP/RECO-RELATED"/>
    <property type="match status" value="1"/>
</dbReference>
<dbReference type="EMBL" id="BDSP01000091">
    <property type="protein sequence ID" value="GAX15308.1"/>
    <property type="molecule type" value="Genomic_DNA"/>
</dbReference>
<dbReference type="InParanoid" id="A0A1Z5JNG1"/>
<dbReference type="Gene3D" id="1.10.220.150">
    <property type="entry name" value="Arf GTPase activating protein"/>
    <property type="match status" value="1"/>
</dbReference>
<dbReference type="InterPro" id="IPR044820">
    <property type="entry name" value="AGD14-like"/>
</dbReference>
<keyword evidence="5" id="KW-1185">Reference proteome</keyword>
<evidence type="ECO:0000256" key="2">
    <source>
        <dbReference type="SAM" id="MobiDB-lite"/>
    </source>
</evidence>
<dbReference type="PROSITE" id="PS50115">
    <property type="entry name" value="ARFGAP"/>
    <property type="match status" value="1"/>
</dbReference>
<dbReference type="Proteomes" id="UP000198406">
    <property type="component" value="Unassembled WGS sequence"/>
</dbReference>
<dbReference type="InterPro" id="IPR038508">
    <property type="entry name" value="ArfGAP_dom_sf"/>
</dbReference>
<proteinExistence type="predicted"/>
<dbReference type="PANTHER" id="PTHR46085:SF3">
    <property type="entry name" value="ARF GTPASE ACTIVATING PROTEIN"/>
    <property type="match status" value="1"/>
</dbReference>
<dbReference type="InterPro" id="IPR037278">
    <property type="entry name" value="ARFGAP/RecO"/>
</dbReference>
<name>A0A1Z5JNG1_FISSO</name>
<dbReference type="SMART" id="SM00105">
    <property type="entry name" value="ArfGap"/>
    <property type="match status" value="1"/>
</dbReference>
<keyword evidence="1" id="KW-0863">Zinc-finger</keyword>
<evidence type="ECO:0000256" key="1">
    <source>
        <dbReference type="PROSITE-ProRule" id="PRU00288"/>
    </source>
</evidence>
<dbReference type="Pfam" id="PF01412">
    <property type="entry name" value="ArfGap"/>
    <property type="match status" value="1"/>
</dbReference>
<dbReference type="InterPro" id="IPR001164">
    <property type="entry name" value="ArfGAP_dom"/>
</dbReference>
<organism evidence="4 5">
    <name type="scientific">Fistulifera solaris</name>
    <name type="common">Oleaginous diatom</name>
    <dbReference type="NCBI Taxonomy" id="1519565"/>
    <lineage>
        <taxon>Eukaryota</taxon>
        <taxon>Sar</taxon>
        <taxon>Stramenopiles</taxon>
        <taxon>Ochrophyta</taxon>
        <taxon>Bacillariophyta</taxon>
        <taxon>Bacillariophyceae</taxon>
        <taxon>Bacillariophycidae</taxon>
        <taxon>Naviculales</taxon>
        <taxon>Naviculaceae</taxon>
        <taxon>Fistulifera</taxon>
    </lineage>
</organism>
<dbReference type="SUPFAM" id="SSF57863">
    <property type="entry name" value="ArfGap/RecO-like zinc finger"/>
    <property type="match status" value="1"/>
</dbReference>
<dbReference type="GO" id="GO:0005096">
    <property type="term" value="F:GTPase activator activity"/>
    <property type="evidence" value="ECO:0007669"/>
    <property type="project" value="InterPro"/>
</dbReference>
<evidence type="ECO:0000259" key="3">
    <source>
        <dbReference type="PROSITE" id="PS50115"/>
    </source>
</evidence>
<gene>
    <name evidence="4" type="ORF">FisN_8Hh395</name>
</gene>
<evidence type="ECO:0000313" key="5">
    <source>
        <dbReference type="Proteomes" id="UP000198406"/>
    </source>
</evidence>
<keyword evidence="1" id="KW-0479">Metal-binding</keyword>
<reference evidence="4 5" key="1">
    <citation type="journal article" date="2015" name="Plant Cell">
        <title>Oil accumulation by the oleaginous diatom Fistulifera solaris as revealed by the genome and transcriptome.</title>
        <authorList>
            <person name="Tanaka T."/>
            <person name="Maeda Y."/>
            <person name="Veluchamy A."/>
            <person name="Tanaka M."/>
            <person name="Abida H."/>
            <person name="Marechal E."/>
            <person name="Bowler C."/>
            <person name="Muto M."/>
            <person name="Sunaga Y."/>
            <person name="Tanaka M."/>
            <person name="Yoshino T."/>
            <person name="Taniguchi T."/>
            <person name="Fukuda Y."/>
            <person name="Nemoto M."/>
            <person name="Matsumoto M."/>
            <person name="Wong P.S."/>
            <person name="Aburatani S."/>
            <person name="Fujibuchi W."/>
        </authorList>
    </citation>
    <scope>NUCLEOTIDE SEQUENCE [LARGE SCALE GENOMIC DNA]</scope>
    <source>
        <strain evidence="4 5">JPCC DA0580</strain>
    </source>
</reference>
<dbReference type="AlphaFoldDB" id="A0A1Z5JNG1"/>
<dbReference type="OrthoDB" id="6036at2759"/>
<keyword evidence="1" id="KW-0862">Zinc</keyword>
<dbReference type="GO" id="GO:0008270">
    <property type="term" value="F:zinc ion binding"/>
    <property type="evidence" value="ECO:0007669"/>
    <property type="project" value="UniProtKB-KW"/>
</dbReference>
<feature type="domain" description="Arf-GAP" evidence="3">
    <location>
        <begin position="6"/>
        <end position="132"/>
    </location>
</feature>
<feature type="region of interest" description="Disordered" evidence="2">
    <location>
        <begin position="382"/>
        <end position="405"/>
    </location>
</feature>
<sequence>MPLSPEDRVRQLAKQNTTCPNCHQTKKLGFGTICIKFHTFVCNECKTSHQAVSHRCKSITMSSWTHEEVDELERKGNAYCEATWLAKAPPVGQGGRPTTGSSIEVFKRFVVDAYEHKRYYSEQPIATTASESASSYTPAPAFQKTSAASQPTSMSFAAPPLAASQPAADFLDFASFDTAPVVSSGVAAPIAAHAATDPFAPVAPSVPVSNPAPSSSDMFGDFASVSATGNNASSFAFINGNTTNAQASEPANKKPVMNTASANGISNMPLMMNAGNMNQNNFSTFNQTHSTGMYPISGMMAVPGNNMTNGMMLQQPQQMPFGSNGMTQMNQLNGMQQMNGMASQTMGTMGGMYNQNAPMMGMPFHSTNAPVMSYHGGSSAISNMSNNLQQKQQKQKDAFADLLPF</sequence>